<feature type="compositionally biased region" description="Basic and acidic residues" evidence="1">
    <location>
        <begin position="219"/>
        <end position="232"/>
    </location>
</feature>
<accession>A0A0C4DQ93</accession>
<proteinExistence type="predicted"/>
<feature type="compositionally biased region" description="Acidic residues" evidence="1">
    <location>
        <begin position="301"/>
        <end position="316"/>
    </location>
</feature>
<dbReference type="VEuPathDB" id="FungiDB:MAPG_02031"/>
<feature type="region of interest" description="Disordered" evidence="1">
    <location>
        <begin position="50"/>
        <end position="130"/>
    </location>
</feature>
<name>A0A0C4DQ93_MAGP6</name>
<evidence type="ECO:0000313" key="5">
    <source>
        <dbReference type="Proteomes" id="UP000011715"/>
    </source>
</evidence>
<feature type="compositionally biased region" description="Acidic residues" evidence="1">
    <location>
        <begin position="234"/>
        <end position="256"/>
    </location>
</feature>
<feature type="compositionally biased region" description="Polar residues" evidence="1">
    <location>
        <begin position="197"/>
        <end position="212"/>
    </location>
</feature>
<reference evidence="3" key="3">
    <citation type="submission" date="2011-03" db="EMBL/GenBank/DDBJ databases">
        <title>Annotation of Magnaporthe poae ATCC 64411.</title>
        <authorList>
            <person name="Ma L.-J."/>
            <person name="Dead R."/>
            <person name="Young S.K."/>
            <person name="Zeng Q."/>
            <person name="Gargeya S."/>
            <person name="Fitzgerald M."/>
            <person name="Haas B."/>
            <person name="Abouelleil A."/>
            <person name="Alvarado L."/>
            <person name="Arachchi H.M."/>
            <person name="Berlin A."/>
            <person name="Brown A."/>
            <person name="Chapman S.B."/>
            <person name="Chen Z."/>
            <person name="Dunbar C."/>
            <person name="Freedman E."/>
            <person name="Gearin G."/>
            <person name="Gellesch M."/>
            <person name="Goldberg J."/>
            <person name="Griggs A."/>
            <person name="Gujja S."/>
            <person name="Heiman D."/>
            <person name="Howarth C."/>
            <person name="Larson L."/>
            <person name="Lui A."/>
            <person name="MacDonald P.J.P."/>
            <person name="Mehta T."/>
            <person name="Montmayeur A."/>
            <person name="Murphy C."/>
            <person name="Neiman D."/>
            <person name="Pearson M."/>
            <person name="Priest M."/>
            <person name="Roberts A."/>
            <person name="Saif S."/>
            <person name="Shea T."/>
            <person name="Shenoy N."/>
            <person name="Sisk P."/>
            <person name="Stolte C."/>
            <person name="Sykes S."/>
            <person name="Yandava C."/>
            <person name="Wortman J."/>
            <person name="Nusbaum C."/>
            <person name="Birren B."/>
        </authorList>
    </citation>
    <scope>NUCLEOTIDE SEQUENCE</scope>
    <source>
        <strain evidence="3">ATCC 64411</strain>
    </source>
</reference>
<gene>
    <name evidence="3" type="ORF">MAPG_02031</name>
</gene>
<feature type="signal peptide" evidence="2">
    <location>
        <begin position="1"/>
        <end position="20"/>
    </location>
</feature>
<dbReference type="Proteomes" id="UP000011715">
    <property type="component" value="Unassembled WGS sequence"/>
</dbReference>
<reference evidence="4" key="4">
    <citation type="journal article" date="2015" name="G3 (Bethesda)">
        <title>Genome sequences of three phytopathogenic species of the Magnaporthaceae family of fungi.</title>
        <authorList>
            <person name="Okagaki L.H."/>
            <person name="Nunes C.C."/>
            <person name="Sailsbery J."/>
            <person name="Clay B."/>
            <person name="Brown D."/>
            <person name="John T."/>
            <person name="Oh Y."/>
            <person name="Young N."/>
            <person name="Fitzgerald M."/>
            <person name="Haas B.J."/>
            <person name="Zeng Q."/>
            <person name="Young S."/>
            <person name="Adiconis X."/>
            <person name="Fan L."/>
            <person name="Levin J.Z."/>
            <person name="Mitchell T.K."/>
            <person name="Okubara P.A."/>
            <person name="Farman M.L."/>
            <person name="Kohn L.M."/>
            <person name="Birren B."/>
            <person name="Ma L.-J."/>
            <person name="Dean R.A."/>
        </authorList>
    </citation>
    <scope>NUCLEOTIDE SEQUENCE</scope>
    <source>
        <strain evidence="4">ATCC 64411 / 73-15</strain>
    </source>
</reference>
<organism evidence="4 5">
    <name type="scientific">Magnaporthiopsis poae (strain ATCC 64411 / 73-15)</name>
    <name type="common">Kentucky bluegrass fungus</name>
    <name type="synonym">Magnaporthe poae</name>
    <dbReference type="NCBI Taxonomy" id="644358"/>
    <lineage>
        <taxon>Eukaryota</taxon>
        <taxon>Fungi</taxon>
        <taxon>Dikarya</taxon>
        <taxon>Ascomycota</taxon>
        <taxon>Pezizomycotina</taxon>
        <taxon>Sordariomycetes</taxon>
        <taxon>Sordariomycetidae</taxon>
        <taxon>Magnaporthales</taxon>
        <taxon>Magnaporthaceae</taxon>
        <taxon>Magnaporthiopsis</taxon>
    </lineage>
</organism>
<feature type="compositionally biased region" description="Basic and acidic residues" evidence="1">
    <location>
        <begin position="262"/>
        <end position="275"/>
    </location>
</feature>
<dbReference type="EMBL" id="GL876967">
    <property type="protein sequence ID" value="KLU82964.1"/>
    <property type="molecule type" value="Genomic_DNA"/>
</dbReference>
<feature type="region of interest" description="Disordered" evidence="1">
    <location>
        <begin position="143"/>
        <end position="347"/>
    </location>
</feature>
<dbReference type="EMBL" id="ADBL01000514">
    <property type="status" value="NOT_ANNOTATED_CDS"/>
    <property type="molecule type" value="Genomic_DNA"/>
</dbReference>
<evidence type="ECO:0000313" key="4">
    <source>
        <dbReference type="EnsemblFungi" id="MAPG_02031T0"/>
    </source>
</evidence>
<evidence type="ECO:0000313" key="3">
    <source>
        <dbReference type="EMBL" id="KLU82964.1"/>
    </source>
</evidence>
<evidence type="ECO:0000256" key="2">
    <source>
        <dbReference type="SAM" id="SignalP"/>
    </source>
</evidence>
<feature type="compositionally biased region" description="Low complexity" evidence="1">
    <location>
        <begin position="329"/>
        <end position="340"/>
    </location>
</feature>
<reference evidence="3" key="2">
    <citation type="submission" date="2010-05" db="EMBL/GenBank/DDBJ databases">
        <title>The Genome Sequence of Magnaporthe poae strain ATCC 64411.</title>
        <authorList>
            <consortium name="The Broad Institute Genome Sequencing Platform"/>
            <consortium name="Broad Institute Genome Sequencing Center for Infectious Disease"/>
            <person name="Ma L.-J."/>
            <person name="Dead R."/>
            <person name="Young S."/>
            <person name="Zeng Q."/>
            <person name="Koehrsen M."/>
            <person name="Alvarado L."/>
            <person name="Berlin A."/>
            <person name="Chapman S.B."/>
            <person name="Chen Z."/>
            <person name="Freedman E."/>
            <person name="Gellesch M."/>
            <person name="Goldberg J."/>
            <person name="Griggs A."/>
            <person name="Gujja S."/>
            <person name="Heilman E.R."/>
            <person name="Heiman D."/>
            <person name="Hepburn T."/>
            <person name="Howarth C."/>
            <person name="Jen D."/>
            <person name="Larson L."/>
            <person name="Mehta T."/>
            <person name="Neiman D."/>
            <person name="Pearson M."/>
            <person name="Roberts A."/>
            <person name="Saif S."/>
            <person name="Shea T."/>
            <person name="Shenoy N."/>
            <person name="Sisk P."/>
            <person name="Stolte C."/>
            <person name="Sykes S."/>
            <person name="Walk T."/>
            <person name="White J."/>
            <person name="Yandava C."/>
            <person name="Haas B."/>
            <person name="Nusbaum C."/>
            <person name="Birren B."/>
        </authorList>
    </citation>
    <scope>NUCLEOTIDE SEQUENCE</scope>
    <source>
        <strain evidence="3">ATCC 64411</strain>
    </source>
</reference>
<reference evidence="5" key="1">
    <citation type="submission" date="2010-05" db="EMBL/GenBank/DDBJ databases">
        <title>The genome sequence of Magnaporthe poae strain ATCC 64411.</title>
        <authorList>
            <person name="Ma L.-J."/>
            <person name="Dead R."/>
            <person name="Young S."/>
            <person name="Zeng Q."/>
            <person name="Koehrsen M."/>
            <person name="Alvarado L."/>
            <person name="Berlin A."/>
            <person name="Chapman S.B."/>
            <person name="Chen Z."/>
            <person name="Freedman E."/>
            <person name="Gellesch M."/>
            <person name="Goldberg J."/>
            <person name="Griggs A."/>
            <person name="Gujja S."/>
            <person name="Heilman E.R."/>
            <person name="Heiman D."/>
            <person name="Hepburn T."/>
            <person name="Howarth C."/>
            <person name="Jen D."/>
            <person name="Larson L."/>
            <person name="Mehta T."/>
            <person name="Neiman D."/>
            <person name="Pearson M."/>
            <person name="Roberts A."/>
            <person name="Saif S."/>
            <person name="Shea T."/>
            <person name="Shenoy N."/>
            <person name="Sisk P."/>
            <person name="Stolte C."/>
            <person name="Sykes S."/>
            <person name="Walk T."/>
            <person name="White J."/>
            <person name="Yandava C."/>
            <person name="Haas B."/>
            <person name="Nusbaum C."/>
            <person name="Birren B."/>
        </authorList>
    </citation>
    <scope>NUCLEOTIDE SEQUENCE [LARGE SCALE GENOMIC DNA]</scope>
    <source>
        <strain evidence="5">ATCC 64411 / 73-15</strain>
    </source>
</reference>
<keyword evidence="5" id="KW-1185">Reference proteome</keyword>
<dbReference type="AlphaFoldDB" id="A0A0C4DQ93"/>
<evidence type="ECO:0000256" key="1">
    <source>
        <dbReference type="SAM" id="MobiDB-lite"/>
    </source>
</evidence>
<protein>
    <submittedName>
        <fullName evidence="3 4">Uncharacterized protein</fullName>
    </submittedName>
</protein>
<keyword evidence="2" id="KW-0732">Signal</keyword>
<dbReference type="EnsemblFungi" id="MAPG_02031T0">
    <property type="protein sequence ID" value="MAPG_02031T0"/>
    <property type="gene ID" value="MAPG_02031"/>
</dbReference>
<feature type="chain" id="PRO_5009385247" evidence="2">
    <location>
        <begin position="21"/>
        <end position="347"/>
    </location>
</feature>
<sequence length="347" mass="37934">MYFSMKTAGVALLVASQVAAVPLTHPRFNLPKFNGRTNYLGIGPAVYPDSSFKQRGHTRRDEEATGQLQARKIPVVGLGPAEPVTFEPVNPEKPQPESGHSRHRKPKGDLSPGSKPSRLHMGMGPAKGFKAKPVILPRGHRRGMVEMPAPRPGRKMNPKMIAASPIPVREGGKPVALSRRDDAAAAADEEALESRSISRQMETSSIGRTMETSYIPGKKGGDSHLRLPRSDSPESAEEEEADESAAEEEAEDEEATELQARGYKDNRGHDRDFLHPRSTAKPRRGDSRPILPRSDVPAADEGADEEAFEEASEEASELQVRDPRKHYHPLLPGRGPILPRSEVDETA</sequence>
<reference evidence="4" key="5">
    <citation type="submission" date="2015-06" db="UniProtKB">
        <authorList>
            <consortium name="EnsemblFungi"/>
        </authorList>
    </citation>
    <scope>IDENTIFICATION</scope>
    <source>
        <strain evidence="4">ATCC 64411</strain>
    </source>
</reference>